<dbReference type="PANTHER" id="PTHR43433">
    <property type="entry name" value="HYDROLASE, ALPHA/BETA FOLD FAMILY PROTEIN"/>
    <property type="match status" value="1"/>
</dbReference>
<dbReference type="Pfam" id="PF12146">
    <property type="entry name" value="Hydrolase_4"/>
    <property type="match status" value="1"/>
</dbReference>
<dbReference type="InterPro" id="IPR022742">
    <property type="entry name" value="Hydrolase_4"/>
</dbReference>
<keyword evidence="3" id="KW-0378">Hydrolase</keyword>
<accession>A0A5Q2FCI4</accession>
<sequence>MNQLPVWDGPVHDIPEGIDTVVEAMNGTRLCLQVFGAPDAPLQLHLEGHGAQLISLSREFCVELAGRGFRVVRVDNRDAGRSQKFPGQQYDLTAMADDVAGLIEVFGGEPATICGRSMGGMVAQLAALRHPGLVGALGLFYTGPRSRRATGTTQPAPTPTSSGEDEWVEDFVNAVLPLGGSLYPYDPNALIRLGHRLYARDHDPEGEARQEAAMAATPDWSTELGRVGVPTAILHGDEDEVIPLSEAEDLHRLIPHSTMRVLWGMGHGQPPQLDTVFVDTCADLGRRAAGSGHEG</sequence>
<name>A0A5Q2FCI4_9ACTN</name>
<dbReference type="InterPro" id="IPR050471">
    <property type="entry name" value="AB_hydrolase"/>
</dbReference>
<dbReference type="EMBL" id="CP045725">
    <property type="protein sequence ID" value="QGF24101.1"/>
    <property type="molecule type" value="Genomic_DNA"/>
</dbReference>
<gene>
    <name evidence="3" type="ORF">Rai3103_10895</name>
</gene>
<reference evidence="3 4" key="1">
    <citation type="submission" date="2019-10" db="EMBL/GenBank/DDBJ databases">
        <title>Genomic analysis of Raineyella sp. CBA3103.</title>
        <authorList>
            <person name="Roh S.W."/>
        </authorList>
    </citation>
    <scope>NUCLEOTIDE SEQUENCE [LARGE SCALE GENOMIC DNA]</scope>
    <source>
        <strain evidence="3 4">CBA3103</strain>
    </source>
</reference>
<dbReference type="Gene3D" id="3.40.50.1820">
    <property type="entry name" value="alpha/beta hydrolase"/>
    <property type="match status" value="1"/>
</dbReference>
<dbReference type="KEGG" id="rain:Rai3103_10895"/>
<proteinExistence type="predicted"/>
<dbReference type="PRINTS" id="PR00111">
    <property type="entry name" value="ABHYDROLASE"/>
</dbReference>
<feature type="domain" description="Serine aminopeptidase S33" evidence="2">
    <location>
        <begin position="58"/>
        <end position="267"/>
    </location>
</feature>
<dbReference type="RefSeq" id="WP_153572630.1">
    <property type="nucleotide sequence ID" value="NZ_CP045725.1"/>
</dbReference>
<dbReference type="InterPro" id="IPR029058">
    <property type="entry name" value="AB_hydrolase_fold"/>
</dbReference>
<protein>
    <submittedName>
        <fullName evidence="3">Alpha/beta fold hydrolase</fullName>
    </submittedName>
</protein>
<dbReference type="PANTHER" id="PTHR43433:SF5">
    <property type="entry name" value="AB HYDROLASE-1 DOMAIN-CONTAINING PROTEIN"/>
    <property type="match status" value="1"/>
</dbReference>
<evidence type="ECO:0000313" key="4">
    <source>
        <dbReference type="Proteomes" id="UP000386847"/>
    </source>
</evidence>
<dbReference type="Proteomes" id="UP000386847">
    <property type="component" value="Chromosome"/>
</dbReference>
<evidence type="ECO:0000313" key="3">
    <source>
        <dbReference type="EMBL" id="QGF24101.1"/>
    </source>
</evidence>
<dbReference type="SUPFAM" id="SSF53474">
    <property type="entry name" value="alpha/beta-Hydrolases"/>
    <property type="match status" value="1"/>
</dbReference>
<feature type="compositionally biased region" description="Low complexity" evidence="1">
    <location>
        <begin position="149"/>
        <end position="162"/>
    </location>
</feature>
<evidence type="ECO:0000256" key="1">
    <source>
        <dbReference type="SAM" id="MobiDB-lite"/>
    </source>
</evidence>
<dbReference type="GO" id="GO:0046503">
    <property type="term" value="P:glycerolipid catabolic process"/>
    <property type="evidence" value="ECO:0007669"/>
    <property type="project" value="TreeGrafter"/>
</dbReference>
<evidence type="ECO:0000259" key="2">
    <source>
        <dbReference type="Pfam" id="PF12146"/>
    </source>
</evidence>
<dbReference type="InterPro" id="IPR000073">
    <property type="entry name" value="AB_hydrolase_1"/>
</dbReference>
<dbReference type="GO" id="GO:0004806">
    <property type="term" value="F:triacylglycerol lipase activity"/>
    <property type="evidence" value="ECO:0007669"/>
    <property type="project" value="TreeGrafter"/>
</dbReference>
<dbReference type="AlphaFoldDB" id="A0A5Q2FCI4"/>
<keyword evidence="4" id="KW-1185">Reference proteome</keyword>
<feature type="region of interest" description="Disordered" evidence="1">
    <location>
        <begin position="145"/>
        <end position="164"/>
    </location>
</feature>
<organism evidence="3 4">
    <name type="scientific">Raineyella fluvialis</name>
    <dbReference type="NCBI Taxonomy" id="2662261"/>
    <lineage>
        <taxon>Bacteria</taxon>
        <taxon>Bacillati</taxon>
        <taxon>Actinomycetota</taxon>
        <taxon>Actinomycetes</taxon>
        <taxon>Propionibacteriales</taxon>
        <taxon>Propionibacteriaceae</taxon>
        <taxon>Raineyella</taxon>
    </lineage>
</organism>